<organism evidence="1 2">
    <name type="scientific">Undibacterium parvum</name>
    <dbReference type="NCBI Taxonomy" id="401471"/>
    <lineage>
        <taxon>Bacteria</taxon>
        <taxon>Pseudomonadati</taxon>
        <taxon>Pseudomonadota</taxon>
        <taxon>Betaproteobacteria</taxon>
        <taxon>Burkholderiales</taxon>
        <taxon>Oxalobacteraceae</taxon>
        <taxon>Undibacterium</taxon>
    </lineage>
</organism>
<reference evidence="1 2" key="1">
    <citation type="journal article" date="2011" name="Int. J. Syst. Evol. Microbiol.">
        <title>Description of Undibacterium oligocarboniphilum sp. nov., isolated from purified water, and Undibacterium pigrum strain CCUG 49012 as the type strain of Undibacterium parvum sp. nov., and emended descriptions of the genus Undibacterium and the species Undibacterium pigrum.</title>
        <authorList>
            <person name="Eder W."/>
            <person name="Wanner G."/>
            <person name="Ludwig W."/>
            <person name="Busse H.J."/>
            <person name="Ziemke-Kageler F."/>
            <person name="Lang E."/>
        </authorList>
    </citation>
    <scope>NUCLEOTIDE SEQUENCE [LARGE SCALE GENOMIC DNA]</scope>
    <source>
        <strain evidence="1 2">DSM 23061</strain>
    </source>
</reference>
<dbReference type="InterPro" id="IPR016181">
    <property type="entry name" value="Acyl_CoA_acyltransferase"/>
</dbReference>
<dbReference type="OrthoDB" id="582214at2"/>
<evidence type="ECO:0000313" key="2">
    <source>
        <dbReference type="Proteomes" id="UP000275663"/>
    </source>
</evidence>
<keyword evidence="1" id="KW-0808">Transferase</keyword>
<dbReference type="NCBIfam" id="TIGR03694">
    <property type="entry name" value="exosort_acyl"/>
    <property type="match status" value="1"/>
</dbReference>
<dbReference type="Pfam" id="PF13444">
    <property type="entry name" value="Acetyltransf_5"/>
    <property type="match status" value="1"/>
</dbReference>
<dbReference type="KEGG" id="upv:EJN92_10885"/>
<dbReference type="GO" id="GO:0016746">
    <property type="term" value="F:acyltransferase activity"/>
    <property type="evidence" value="ECO:0007669"/>
    <property type="project" value="UniProtKB-KW"/>
</dbReference>
<dbReference type="Gene3D" id="3.40.630.30">
    <property type="match status" value="1"/>
</dbReference>
<dbReference type="InterPro" id="IPR022484">
    <property type="entry name" value="PEP-CTERM/exosrtase_acylTfrase"/>
</dbReference>
<dbReference type="SUPFAM" id="SSF55729">
    <property type="entry name" value="Acyl-CoA N-acyltransferases (Nat)"/>
    <property type="match status" value="1"/>
</dbReference>
<dbReference type="AlphaFoldDB" id="A0A3S9HK33"/>
<proteinExistence type="predicted"/>
<dbReference type="Proteomes" id="UP000275663">
    <property type="component" value="Chromosome"/>
</dbReference>
<keyword evidence="1" id="KW-0012">Acyltransferase</keyword>
<dbReference type="RefSeq" id="WP_126127847.1">
    <property type="nucleotide sequence ID" value="NZ_CP034464.1"/>
</dbReference>
<keyword evidence="2" id="KW-1185">Reference proteome</keyword>
<protein>
    <submittedName>
        <fullName evidence="1">PEP-CTERM/exosortase system-associated acyltransferase</fullName>
    </submittedName>
</protein>
<accession>A0A3S9HK33</accession>
<evidence type="ECO:0000313" key="1">
    <source>
        <dbReference type="EMBL" id="AZP12466.1"/>
    </source>
</evidence>
<dbReference type="EMBL" id="CP034464">
    <property type="protein sequence ID" value="AZP12466.1"/>
    <property type="molecule type" value="Genomic_DNA"/>
</dbReference>
<gene>
    <name evidence="1" type="ORF">EJN92_10885</name>
</gene>
<sequence>MWINVLLGKRDLLTPYFKFKKELRGNLTSVLLENIFRLRYEVYCLECQFLAIDDFKNEQESDEYDDCSTHFAAFTLDDTIIATVRLVQPSSEQNYPFENHCAVFDTYLMPPRDMTGEVSRLIVKKSHRRRQGDSMQGVTREFREKGKVSAIKPHHGGRKRDGDSPMLLLGLYREMYRYSKEHGIRWWYAAMENSVARSLGKIGFEFLPIGPQTDYYGPVTPYVVNVDEVHHRLQLENKLLAAWFNDERIPFPVLIGSWVDQFLRRFRSKK</sequence>
<name>A0A3S9HK33_9BURK</name>